<accession>A0A7V4TGX5</accession>
<proteinExistence type="inferred from homology"/>
<dbReference type="PANTHER" id="PTHR47514:SF1">
    <property type="entry name" value="TRANSKETOLASE N-TERMINAL SECTION-RELATED"/>
    <property type="match status" value="1"/>
</dbReference>
<comment type="similarity">
    <text evidence="2">Belongs to the transketolase family.</text>
</comment>
<evidence type="ECO:0000313" key="5">
    <source>
        <dbReference type="EMBL" id="HGY39630.1"/>
    </source>
</evidence>
<dbReference type="AlphaFoldDB" id="A0A7V4TGX5"/>
<feature type="domain" description="Transketolase N-terminal" evidence="4">
    <location>
        <begin position="25"/>
        <end position="266"/>
    </location>
</feature>
<dbReference type="EMBL" id="DTIY01000052">
    <property type="protein sequence ID" value="HGY39630.1"/>
    <property type="molecule type" value="Genomic_DNA"/>
</dbReference>
<gene>
    <name evidence="5" type="ORF">ENW11_07500</name>
</gene>
<dbReference type="Gene3D" id="3.40.50.970">
    <property type="match status" value="1"/>
</dbReference>
<keyword evidence="3" id="KW-0786">Thiamine pyrophosphate</keyword>
<comment type="caution">
    <text evidence="5">The sequence shown here is derived from an EMBL/GenBank/DDBJ whole genome shotgun (WGS) entry which is preliminary data.</text>
</comment>
<organism evidence="5">
    <name type="scientific">Candidatus Caldatribacterium saccharofermentans</name>
    <dbReference type="NCBI Taxonomy" id="1454753"/>
    <lineage>
        <taxon>Bacteria</taxon>
        <taxon>Pseudomonadati</taxon>
        <taxon>Atribacterota</taxon>
        <taxon>Atribacteria</taxon>
        <taxon>Atribacterales</taxon>
        <taxon>Candidatus Caldatribacteriaceae</taxon>
        <taxon>Candidatus Caldatribacterium</taxon>
    </lineage>
</organism>
<dbReference type="CDD" id="cd02012">
    <property type="entry name" value="TPP_TK"/>
    <property type="match status" value="1"/>
</dbReference>
<dbReference type="InterPro" id="IPR029061">
    <property type="entry name" value="THDP-binding"/>
</dbReference>
<dbReference type="InterPro" id="IPR005474">
    <property type="entry name" value="Transketolase_N"/>
</dbReference>
<dbReference type="PANTHER" id="PTHR47514">
    <property type="entry name" value="TRANSKETOLASE N-TERMINAL SECTION-RELATED"/>
    <property type="match status" value="1"/>
</dbReference>
<protein>
    <submittedName>
        <fullName evidence="5">Transketolase</fullName>
    </submittedName>
</protein>
<comment type="cofactor">
    <cofactor evidence="1">
        <name>thiamine diphosphate</name>
        <dbReference type="ChEBI" id="CHEBI:58937"/>
    </cofactor>
</comment>
<reference evidence="5" key="1">
    <citation type="journal article" date="2020" name="mSystems">
        <title>Genome- and Community-Level Interaction Insights into Carbon Utilization and Element Cycling Functions of Hydrothermarchaeota in Hydrothermal Sediment.</title>
        <authorList>
            <person name="Zhou Z."/>
            <person name="Liu Y."/>
            <person name="Xu W."/>
            <person name="Pan J."/>
            <person name="Luo Z.H."/>
            <person name="Li M."/>
        </authorList>
    </citation>
    <scope>NUCLEOTIDE SEQUENCE [LARGE SCALE GENOMIC DNA]</scope>
    <source>
        <strain evidence="5">SpSt-82</strain>
    </source>
</reference>
<evidence type="ECO:0000256" key="2">
    <source>
        <dbReference type="ARBA" id="ARBA00007131"/>
    </source>
</evidence>
<evidence type="ECO:0000259" key="4">
    <source>
        <dbReference type="Pfam" id="PF00456"/>
    </source>
</evidence>
<name>A0A7V4TGX5_9BACT</name>
<dbReference type="Pfam" id="PF00456">
    <property type="entry name" value="Transketolase_N"/>
    <property type="match status" value="1"/>
</dbReference>
<sequence>MEFEREYLETFAWRVRRRIILATFRAGVSHIGGSLSVVEVLTCLFNGILNVNGDNLFSRERDQLVLSKGHAGLALYAVLAEKGFLSEEFFEEYGCRGETLLGIHPELGVPGVDAATGSLGHGLPLGIGLALAFKFRHRPFHVFVLAGDGELNEGTNWECLPLALRYGLDNLTLIVDRNHLQLSGFTEDLHPLEPLGEKFKAFGWSVQEIPGHDFEVLWKTLGEAKRRNDGSPMVVVTKTVKGKGVVELENRVESHYCGLSEEIVRKYLEAGVQQ</sequence>
<evidence type="ECO:0000256" key="3">
    <source>
        <dbReference type="ARBA" id="ARBA00023052"/>
    </source>
</evidence>
<evidence type="ECO:0000256" key="1">
    <source>
        <dbReference type="ARBA" id="ARBA00001964"/>
    </source>
</evidence>
<dbReference type="SUPFAM" id="SSF52518">
    <property type="entry name" value="Thiamin diphosphate-binding fold (THDP-binding)"/>
    <property type="match status" value="1"/>
</dbReference>